<name>A0ABU6XM72_9FABA</name>
<dbReference type="EMBL" id="JASCZI010212295">
    <property type="protein sequence ID" value="MED6199022.1"/>
    <property type="molecule type" value="Genomic_DNA"/>
</dbReference>
<keyword evidence="1" id="KW-0479">Metal-binding</keyword>
<feature type="region of interest" description="Disordered" evidence="5">
    <location>
        <begin position="525"/>
        <end position="562"/>
    </location>
</feature>
<feature type="domain" description="SWIM-type" evidence="6">
    <location>
        <begin position="342"/>
        <end position="378"/>
    </location>
</feature>
<dbReference type="Pfam" id="PF10551">
    <property type="entry name" value="MULE"/>
    <property type="match status" value="1"/>
</dbReference>
<comment type="caution">
    <text evidence="7">The sequence shown here is derived from an EMBL/GenBank/DDBJ whole genome shotgun (WGS) entry which is preliminary data.</text>
</comment>
<evidence type="ECO:0000256" key="3">
    <source>
        <dbReference type="ARBA" id="ARBA00022833"/>
    </source>
</evidence>
<accession>A0ABU6XM72</accession>
<proteinExistence type="predicted"/>
<evidence type="ECO:0000313" key="8">
    <source>
        <dbReference type="Proteomes" id="UP001341840"/>
    </source>
</evidence>
<organism evidence="7 8">
    <name type="scientific">Stylosanthes scabra</name>
    <dbReference type="NCBI Taxonomy" id="79078"/>
    <lineage>
        <taxon>Eukaryota</taxon>
        <taxon>Viridiplantae</taxon>
        <taxon>Streptophyta</taxon>
        <taxon>Embryophyta</taxon>
        <taxon>Tracheophyta</taxon>
        <taxon>Spermatophyta</taxon>
        <taxon>Magnoliopsida</taxon>
        <taxon>eudicotyledons</taxon>
        <taxon>Gunneridae</taxon>
        <taxon>Pentapetalae</taxon>
        <taxon>rosids</taxon>
        <taxon>fabids</taxon>
        <taxon>Fabales</taxon>
        <taxon>Fabaceae</taxon>
        <taxon>Papilionoideae</taxon>
        <taxon>50 kb inversion clade</taxon>
        <taxon>dalbergioids sensu lato</taxon>
        <taxon>Dalbergieae</taxon>
        <taxon>Pterocarpus clade</taxon>
        <taxon>Stylosanthes</taxon>
    </lineage>
</organism>
<reference evidence="7 8" key="1">
    <citation type="journal article" date="2023" name="Plants (Basel)">
        <title>Bridging the Gap: Combining Genomics and Transcriptomics Approaches to Understand Stylosanthes scabra, an Orphan Legume from the Brazilian Caatinga.</title>
        <authorList>
            <person name="Ferreira-Neto J.R.C."/>
            <person name="da Silva M.D."/>
            <person name="Binneck E."/>
            <person name="de Melo N.F."/>
            <person name="da Silva R.H."/>
            <person name="de Melo A.L.T.M."/>
            <person name="Pandolfi V."/>
            <person name="Bustamante F.O."/>
            <person name="Brasileiro-Vidal A.C."/>
            <person name="Benko-Iseppon A.M."/>
        </authorList>
    </citation>
    <scope>NUCLEOTIDE SEQUENCE [LARGE SCALE GENOMIC DNA]</scope>
    <source>
        <tissue evidence="7">Leaves</tissue>
    </source>
</reference>
<protein>
    <recommendedName>
        <fullName evidence="6">SWIM-type domain-containing protein</fullName>
    </recommendedName>
</protein>
<dbReference type="Pfam" id="PF04434">
    <property type="entry name" value="SWIM"/>
    <property type="match status" value="1"/>
</dbReference>
<evidence type="ECO:0000313" key="7">
    <source>
        <dbReference type="EMBL" id="MED6199022.1"/>
    </source>
</evidence>
<feature type="compositionally biased region" description="Polar residues" evidence="5">
    <location>
        <begin position="527"/>
        <end position="546"/>
    </location>
</feature>
<feature type="region of interest" description="Disordered" evidence="5">
    <location>
        <begin position="474"/>
        <end position="497"/>
    </location>
</feature>
<evidence type="ECO:0000256" key="2">
    <source>
        <dbReference type="ARBA" id="ARBA00022771"/>
    </source>
</evidence>
<dbReference type="PROSITE" id="PS50966">
    <property type="entry name" value="ZF_SWIM"/>
    <property type="match status" value="1"/>
</dbReference>
<dbReference type="PANTHER" id="PTHR47718">
    <property type="entry name" value="OS01G0519700 PROTEIN"/>
    <property type="match status" value="1"/>
</dbReference>
<dbReference type="SMART" id="SM00575">
    <property type="entry name" value="ZnF_PMZ"/>
    <property type="match status" value="1"/>
</dbReference>
<sequence>MYNAVRQRRASRNGDVNGALSFFESRAISDEKMFWRFRLSPERNLCDIFWSDGPSQLDYHLFGDVLAFDATYGRNKYNLPVIVFSGVNHHNHTCIFGAAMVSCESQSSYVWVLQQFLECMGGKFPGAVITDGDRSMRLAIQEVFPDARHRLCAWHILKNATSHICKPIFTNLLRNCMLADVDVDEFELQWAAMVDECGVREVDWVNDLYAKKDLWATAYIRGSFFAGLRTTSRCESLHAKLGRFVDRRYGVHEFVINFQRCVDFIRDNEEELEFRSLYGTPVLQTEFPELEKSAAMEYTRDIFFRLRETLKSSVRIKILDRSEMDNKVIYQTQRYMRAGKRWTVEHVKECDRFCCSCKRMESFGLPCVHVIAVLVQLDRSCIPKSLIMARWSKNVKAERVSADGRAGEVLGETDSVFKSRVGAFLQLCKRYAMLACVKETEYKKCSSRVVEEIKILEQTVKAGEVGGGINSNCGDKVREPVPVRTKGTGTANEPVGSQGIKRRKCSACGELGHRRTRCTKASGAVDNGTQVSAGVTDLQSQGPSRTRLNHVSGGTSVEESLT</sequence>
<keyword evidence="3" id="KW-0862">Zinc</keyword>
<feature type="compositionally biased region" description="Polar residues" evidence="5">
    <location>
        <begin position="552"/>
        <end position="562"/>
    </location>
</feature>
<dbReference type="InterPro" id="IPR007527">
    <property type="entry name" value="Znf_SWIM"/>
</dbReference>
<evidence type="ECO:0000256" key="5">
    <source>
        <dbReference type="SAM" id="MobiDB-lite"/>
    </source>
</evidence>
<dbReference type="InterPro" id="IPR006564">
    <property type="entry name" value="Znf_PMZ"/>
</dbReference>
<keyword evidence="8" id="KW-1185">Reference proteome</keyword>
<gene>
    <name evidence="7" type="ORF">PIB30_119051</name>
</gene>
<evidence type="ECO:0000259" key="6">
    <source>
        <dbReference type="PROSITE" id="PS50966"/>
    </source>
</evidence>
<keyword evidence="2 4" id="KW-0863">Zinc-finger</keyword>
<dbReference type="InterPro" id="IPR018289">
    <property type="entry name" value="MULE_transposase_dom"/>
</dbReference>
<evidence type="ECO:0000256" key="4">
    <source>
        <dbReference type="PROSITE-ProRule" id="PRU00325"/>
    </source>
</evidence>
<dbReference type="Proteomes" id="UP001341840">
    <property type="component" value="Unassembled WGS sequence"/>
</dbReference>
<evidence type="ECO:0000256" key="1">
    <source>
        <dbReference type="ARBA" id="ARBA00022723"/>
    </source>
</evidence>